<evidence type="ECO:0000256" key="1">
    <source>
        <dbReference type="SAM" id="Coils"/>
    </source>
</evidence>
<dbReference type="InParanoid" id="A0A7C8MMI7"/>
<feature type="compositionally biased region" description="Polar residues" evidence="2">
    <location>
        <begin position="334"/>
        <end position="362"/>
    </location>
</feature>
<dbReference type="SMART" id="SM00353">
    <property type="entry name" value="HLH"/>
    <property type="match status" value="1"/>
</dbReference>
<proteinExistence type="predicted"/>
<dbReference type="Proteomes" id="UP000481858">
    <property type="component" value="Unassembled WGS sequence"/>
</dbReference>
<evidence type="ECO:0000313" key="4">
    <source>
        <dbReference type="EMBL" id="KAF2964891.1"/>
    </source>
</evidence>
<dbReference type="AlphaFoldDB" id="A0A7C8MMI7"/>
<dbReference type="Pfam" id="PF00010">
    <property type="entry name" value="HLH"/>
    <property type="match status" value="1"/>
</dbReference>
<dbReference type="PANTHER" id="PTHR47336">
    <property type="entry name" value="TRANSCRIPTION FACTOR HMS1-RELATED"/>
    <property type="match status" value="1"/>
</dbReference>
<dbReference type="PANTHER" id="PTHR47336:SF2">
    <property type="entry name" value="TRANSCRIPTION FACTOR HMS1-RELATED"/>
    <property type="match status" value="1"/>
</dbReference>
<dbReference type="InterPro" id="IPR036638">
    <property type="entry name" value="HLH_DNA-bd_sf"/>
</dbReference>
<dbReference type="InterPro" id="IPR052099">
    <property type="entry name" value="Regulatory_TF_Diverse"/>
</dbReference>
<accession>A0A7C8MMI7</accession>
<gene>
    <name evidence="4" type="ORF">GQX73_g8710</name>
</gene>
<dbReference type="EMBL" id="WUBL01000133">
    <property type="protein sequence ID" value="KAF2964891.1"/>
    <property type="molecule type" value="Genomic_DNA"/>
</dbReference>
<reference evidence="4 5" key="1">
    <citation type="submission" date="2019-12" db="EMBL/GenBank/DDBJ databases">
        <title>Draft genome sequence of the ascomycete Xylaria multiplex DSM 110363.</title>
        <authorList>
            <person name="Buettner E."/>
            <person name="Kellner H."/>
        </authorList>
    </citation>
    <scope>NUCLEOTIDE SEQUENCE [LARGE SCALE GENOMIC DNA]</scope>
    <source>
        <strain evidence="4 5">DSM 110363</strain>
    </source>
</reference>
<feature type="region of interest" description="Disordered" evidence="2">
    <location>
        <begin position="472"/>
        <end position="493"/>
    </location>
</feature>
<feature type="compositionally biased region" description="Basic and acidic residues" evidence="2">
    <location>
        <begin position="363"/>
        <end position="391"/>
    </location>
</feature>
<dbReference type="SUPFAM" id="SSF47459">
    <property type="entry name" value="HLH, helix-loop-helix DNA-binding domain"/>
    <property type="match status" value="1"/>
</dbReference>
<feature type="region of interest" description="Disordered" evidence="2">
    <location>
        <begin position="73"/>
        <end position="126"/>
    </location>
</feature>
<dbReference type="PROSITE" id="PS50888">
    <property type="entry name" value="BHLH"/>
    <property type="match status" value="1"/>
</dbReference>
<evidence type="ECO:0000256" key="2">
    <source>
        <dbReference type="SAM" id="MobiDB-lite"/>
    </source>
</evidence>
<protein>
    <recommendedName>
        <fullName evidence="3">BHLH domain-containing protein</fullName>
    </recommendedName>
</protein>
<sequence>MDARVMQDIDGYSSSCVNVSRSIHTHELEITGGGPETFFDNSADFTQQFAATNFWDTLDDSSTSSFVNSAAASVSRHTPSTTANSPASQTSADLPNKPNYQSHKHSIPGKSGPKKRRCSEESKTSRIIQDPSALDCSDYWLRFDSDNESLDQFLDYSSQDTKHVGPFCSASTCGGGKGTDASFSLNFAESFADAQVRSLSLSRPLSKTSTVGTTGDANKVALPPVTSELIDDSALDQALSDDDDLFSMALAHELGKATTSAPAPPPEPQERLYSTPLSWEQPRPGYHMNYVNTNMPIGDTERQRLLAIALGTGQAPAQQPSRPPAVADFHFEMTQSPSDSTSNTPEPKPRNTATRPSAPSRKNSSETGERPKEKPKNSERAAHNDIERKYRTNLKDKIAELRDAIPSLRAIPEDDDPNSPAGSSRTAPKVSKGTVLTKATEYIHQLERRNRSVAQKNEELARRLQAFEQLVGAPPGSNWRPQSYGGPVYNQRF</sequence>
<comment type="caution">
    <text evidence="4">The sequence shown here is derived from an EMBL/GenBank/DDBJ whole genome shotgun (WGS) entry which is preliminary data.</text>
</comment>
<dbReference type="CDD" id="cd11395">
    <property type="entry name" value="bHLHzip_SREBP_like"/>
    <property type="match status" value="1"/>
</dbReference>
<feature type="compositionally biased region" description="Polar residues" evidence="2">
    <location>
        <begin position="76"/>
        <end position="101"/>
    </location>
</feature>
<feature type="region of interest" description="Disordered" evidence="2">
    <location>
        <begin position="334"/>
        <end position="391"/>
    </location>
</feature>
<dbReference type="OrthoDB" id="2133190at2759"/>
<feature type="compositionally biased region" description="Basic residues" evidence="2">
    <location>
        <begin position="102"/>
        <end position="117"/>
    </location>
</feature>
<dbReference type="Gene3D" id="4.10.280.10">
    <property type="entry name" value="Helix-loop-helix DNA-binding domain"/>
    <property type="match status" value="1"/>
</dbReference>
<feature type="domain" description="BHLH" evidence="3">
    <location>
        <begin position="378"/>
        <end position="446"/>
    </location>
</feature>
<dbReference type="GO" id="GO:0046983">
    <property type="term" value="F:protein dimerization activity"/>
    <property type="evidence" value="ECO:0007669"/>
    <property type="project" value="InterPro"/>
</dbReference>
<dbReference type="InterPro" id="IPR011598">
    <property type="entry name" value="bHLH_dom"/>
</dbReference>
<evidence type="ECO:0000259" key="3">
    <source>
        <dbReference type="PROSITE" id="PS50888"/>
    </source>
</evidence>
<keyword evidence="1" id="KW-0175">Coiled coil</keyword>
<keyword evidence="5" id="KW-1185">Reference proteome</keyword>
<name>A0A7C8MMI7_9PEZI</name>
<feature type="coiled-coil region" evidence="1">
    <location>
        <begin position="443"/>
        <end position="470"/>
    </location>
</feature>
<evidence type="ECO:0000313" key="5">
    <source>
        <dbReference type="Proteomes" id="UP000481858"/>
    </source>
</evidence>
<organism evidence="4 5">
    <name type="scientific">Xylaria multiplex</name>
    <dbReference type="NCBI Taxonomy" id="323545"/>
    <lineage>
        <taxon>Eukaryota</taxon>
        <taxon>Fungi</taxon>
        <taxon>Dikarya</taxon>
        <taxon>Ascomycota</taxon>
        <taxon>Pezizomycotina</taxon>
        <taxon>Sordariomycetes</taxon>
        <taxon>Xylariomycetidae</taxon>
        <taxon>Xylariales</taxon>
        <taxon>Xylariaceae</taxon>
        <taxon>Xylaria</taxon>
    </lineage>
</organism>
<feature type="region of interest" description="Disordered" evidence="2">
    <location>
        <begin position="405"/>
        <end position="436"/>
    </location>
</feature>